<protein>
    <submittedName>
        <fullName evidence="2">Uncharacterized protein</fullName>
    </submittedName>
</protein>
<dbReference type="EMBL" id="ML119650">
    <property type="protein sequence ID" value="RPA86255.1"/>
    <property type="molecule type" value="Genomic_DNA"/>
</dbReference>
<dbReference type="OrthoDB" id="5366485at2759"/>
<reference evidence="2 3" key="1">
    <citation type="journal article" date="2018" name="Nat. Ecol. Evol.">
        <title>Pezizomycetes genomes reveal the molecular basis of ectomycorrhizal truffle lifestyle.</title>
        <authorList>
            <person name="Murat C."/>
            <person name="Payen T."/>
            <person name="Noel B."/>
            <person name="Kuo A."/>
            <person name="Morin E."/>
            <person name="Chen J."/>
            <person name="Kohler A."/>
            <person name="Krizsan K."/>
            <person name="Balestrini R."/>
            <person name="Da Silva C."/>
            <person name="Montanini B."/>
            <person name="Hainaut M."/>
            <person name="Levati E."/>
            <person name="Barry K.W."/>
            <person name="Belfiori B."/>
            <person name="Cichocki N."/>
            <person name="Clum A."/>
            <person name="Dockter R.B."/>
            <person name="Fauchery L."/>
            <person name="Guy J."/>
            <person name="Iotti M."/>
            <person name="Le Tacon F."/>
            <person name="Lindquist E.A."/>
            <person name="Lipzen A."/>
            <person name="Malagnac F."/>
            <person name="Mello A."/>
            <person name="Molinier V."/>
            <person name="Miyauchi S."/>
            <person name="Poulain J."/>
            <person name="Riccioni C."/>
            <person name="Rubini A."/>
            <person name="Sitrit Y."/>
            <person name="Splivallo R."/>
            <person name="Traeger S."/>
            <person name="Wang M."/>
            <person name="Zifcakova L."/>
            <person name="Wipf D."/>
            <person name="Zambonelli A."/>
            <person name="Paolocci F."/>
            <person name="Nowrousian M."/>
            <person name="Ottonello S."/>
            <person name="Baldrian P."/>
            <person name="Spatafora J.W."/>
            <person name="Henrissat B."/>
            <person name="Nagy L.G."/>
            <person name="Aury J.M."/>
            <person name="Wincker P."/>
            <person name="Grigoriev I.V."/>
            <person name="Bonfante P."/>
            <person name="Martin F.M."/>
        </authorList>
    </citation>
    <scope>NUCLEOTIDE SEQUENCE [LARGE SCALE GENOMIC DNA]</scope>
    <source>
        <strain evidence="2 3">RN42</strain>
    </source>
</reference>
<evidence type="ECO:0000256" key="1">
    <source>
        <dbReference type="SAM" id="MobiDB-lite"/>
    </source>
</evidence>
<name>A0A3N4IJE0_ASCIM</name>
<dbReference type="AlphaFoldDB" id="A0A3N4IJE0"/>
<proteinExistence type="predicted"/>
<gene>
    <name evidence="2" type="ORF">BJ508DRAFT_358365</name>
</gene>
<dbReference type="InterPro" id="IPR056539">
    <property type="entry name" value="NuiA-like"/>
</dbReference>
<organism evidence="2 3">
    <name type="scientific">Ascobolus immersus RN42</name>
    <dbReference type="NCBI Taxonomy" id="1160509"/>
    <lineage>
        <taxon>Eukaryota</taxon>
        <taxon>Fungi</taxon>
        <taxon>Dikarya</taxon>
        <taxon>Ascomycota</taxon>
        <taxon>Pezizomycotina</taxon>
        <taxon>Pezizomycetes</taxon>
        <taxon>Pezizales</taxon>
        <taxon>Ascobolaceae</taxon>
        <taxon>Ascobolus</taxon>
    </lineage>
</organism>
<sequence length="231" mass="25612">MTSSIRRPLFASLRRSISFKTPQVQLISTPSPIQYPQPKQQRQTIIYNSPPKNQALQHRTFHTTTIKMADDDAYAAFLKKQSDQSAQQDTPPSEVKTTDESDKEFFPYLNDINTFAPTPNLITTLSENYYSSDTDLPFIPVGITAHFFTLPPADKFAELIKVDADRVKQLTTEEWDPKGQYKEVVEGVKAAAKDGQAGVYEVDGEGSRKGYFVLGIGEGGLVGVRAGSVES</sequence>
<accession>A0A3N4IJE0</accession>
<dbReference type="Pfam" id="PF23151">
    <property type="entry name" value="NuiA_2"/>
    <property type="match status" value="1"/>
</dbReference>
<dbReference type="PANTHER" id="PTHR42093">
    <property type="match status" value="1"/>
</dbReference>
<dbReference type="PANTHER" id="PTHR42093:SF1">
    <property type="match status" value="1"/>
</dbReference>
<evidence type="ECO:0000313" key="3">
    <source>
        <dbReference type="Proteomes" id="UP000275078"/>
    </source>
</evidence>
<dbReference type="Proteomes" id="UP000275078">
    <property type="component" value="Unassembled WGS sequence"/>
</dbReference>
<feature type="region of interest" description="Disordered" evidence="1">
    <location>
        <begin position="79"/>
        <end position="102"/>
    </location>
</feature>
<evidence type="ECO:0000313" key="2">
    <source>
        <dbReference type="EMBL" id="RPA86255.1"/>
    </source>
</evidence>
<keyword evidence="3" id="KW-1185">Reference proteome</keyword>